<name>A0A8K0NMT0_9TREE</name>
<feature type="transmembrane region" description="Helical" evidence="5">
    <location>
        <begin position="182"/>
        <end position="202"/>
    </location>
</feature>
<feature type="transmembrane region" description="Helical" evidence="5">
    <location>
        <begin position="12"/>
        <end position="31"/>
    </location>
</feature>
<evidence type="ECO:0000256" key="4">
    <source>
        <dbReference type="ARBA" id="ARBA00023136"/>
    </source>
</evidence>
<evidence type="ECO:0000256" key="2">
    <source>
        <dbReference type="ARBA" id="ARBA00022692"/>
    </source>
</evidence>
<feature type="transmembrane region" description="Helical" evidence="5">
    <location>
        <begin position="252"/>
        <end position="277"/>
    </location>
</feature>
<dbReference type="GO" id="GO:0022857">
    <property type="term" value="F:transmembrane transporter activity"/>
    <property type="evidence" value="ECO:0007669"/>
    <property type="project" value="InterPro"/>
</dbReference>
<dbReference type="InterPro" id="IPR011701">
    <property type="entry name" value="MFS"/>
</dbReference>
<feature type="transmembrane region" description="Helical" evidence="5">
    <location>
        <begin position="94"/>
        <end position="113"/>
    </location>
</feature>
<evidence type="ECO:0000256" key="5">
    <source>
        <dbReference type="SAM" id="Phobius"/>
    </source>
</evidence>
<dbReference type="GO" id="GO:0140115">
    <property type="term" value="P:export across plasma membrane"/>
    <property type="evidence" value="ECO:0007669"/>
    <property type="project" value="UniProtKB-ARBA"/>
</dbReference>
<dbReference type="SUPFAM" id="SSF103473">
    <property type="entry name" value="MFS general substrate transporter"/>
    <property type="match status" value="1"/>
</dbReference>
<organism evidence="7 8">
    <name type="scientific">Filobasidium floriforme</name>
    <dbReference type="NCBI Taxonomy" id="5210"/>
    <lineage>
        <taxon>Eukaryota</taxon>
        <taxon>Fungi</taxon>
        <taxon>Dikarya</taxon>
        <taxon>Basidiomycota</taxon>
        <taxon>Agaricomycotina</taxon>
        <taxon>Tremellomycetes</taxon>
        <taxon>Filobasidiales</taxon>
        <taxon>Filobasidiaceae</taxon>
        <taxon>Filobasidium</taxon>
    </lineage>
</organism>
<dbReference type="Proteomes" id="UP000812966">
    <property type="component" value="Unassembled WGS sequence"/>
</dbReference>
<feature type="transmembrane region" description="Helical" evidence="5">
    <location>
        <begin position="407"/>
        <end position="425"/>
    </location>
</feature>
<feature type="transmembrane region" description="Helical" evidence="5">
    <location>
        <begin position="370"/>
        <end position="395"/>
    </location>
</feature>
<dbReference type="PROSITE" id="PS50850">
    <property type="entry name" value="MFS"/>
    <property type="match status" value="1"/>
</dbReference>
<reference evidence="7" key="1">
    <citation type="submission" date="2020-04" db="EMBL/GenBank/DDBJ databases">
        <title>Analysis of mating type loci in Filobasidium floriforme.</title>
        <authorList>
            <person name="Nowrousian M."/>
        </authorList>
    </citation>
    <scope>NUCLEOTIDE SEQUENCE</scope>
    <source>
        <strain evidence="7">CBS 6242</strain>
    </source>
</reference>
<dbReference type="OrthoDB" id="5376138at2759"/>
<evidence type="ECO:0000256" key="1">
    <source>
        <dbReference type="ARBA" id="ARBA00004141"/>
    </source>
</evidence>
<proteinExistence type="predicted"/>
<sequence length="476" mass="52527">MPKTFSTARKTVIVCLASWITILVCMCASGFSTGAHVIRDEFGLIELEGMEKESGHSNEWVWGTFGGLGLYLLGFAFGPMLLAPASEVWGRRPVYLVSWFLFCLCQIPIALAHNFSLVAAFRFFSGFVGSAPLSNVAGTITDLIPTAKSGYAIALYALASVIGPALGSVMGGYPVEKLGWRWLYWIYAIVFGAHIIVIWAFMPETRENIVLKVKVRHIRKTYPDVASNCYAASEITTISGKQLLKASLTRPYIFLFTEPITYLSGAVNAFALGMIFLSNEAFPLIFGRGNGGHLWTSYGAINLTFLSYVVGSLLAFACQPLQQRAYMRSVAASPNGIASPEVRWWFSRFAVPLLPIGLQLAAWTSDADTFWIVPLIGFAMFGFAFFSVIVSIFAYMMDSYKSFSASAMSGVVLSRNLVCAFLPLAARPMFKTLGNNWALFTLSLVSCLLVPIPWFLYYKGKAIRQKSPFCRQHMED</sequence>
<evidence type="ECO:0000313" key="7">
    <source>
        <dbReference type="EMBL" id="KAG7527916.1"/>
    </source>
</evidence>
<evidence type="ECO:0000256" key="3">
    <source>
        <dbReference type="ARBA" id="ARBA00022989"/>
    </source>
</evidence>
<keyword evidence="2 5" id="KW-0812">Transmembrane</keyword>
<dbReference type="GO" id="GO:0042908">
    <property type="term" value="P:xenobiotic transport"/>
    <property type="evidence" value="ECO:0007669"/>
    <property type="project" value="UniProtKB-ARBA"/>
</dbReference>
<comment type="subcellular location">
    <subcellularLocation>
        <location evidence="1">Membrane</location>
        <topology evidence="1">Multi-pass membrane protein</topology>
    </subcellularLocation>
</comment>
<dbReference type="InterPro" id="IPR020846">
    <property type="entry name" value="MFS_dom"/>
</dbReference>
<dbReference type="EMBL" id="JABELV010000219">
    <property type="protein sequence ID" value="KAG7527916.1"/>
    <property type="molecule type" value="Genomic_DNA"/>
</dbReference>
<dbReference type="Gene3D" id="1.20.1250.20">
    <property type="entry name" value="MFS general substrate transporter like domains"/>
    <property type="match status" value="1"/>
</dbReference>
<protein>
    <recommendedName>
        <fullName evidence="6">Major facilitator superfamily (MFS) profile domain-containing protein</fullName>
    </recommendedName>
</protein>
<feature type="domain" description="Major facilitator superfamily (MFS) profile" evidence="6">
    <location>
        <begin position="18"/>
        <end position="461"/>
    </location>
</feature>
<keyword evidence="3 5" id="KW-1133">Transmembrane helix</keyword>
<dbReference type="PANTHER" id="PTHR23502">
    <property type="entry name" value="MAJOR FACILITATOR SUPERFAMILY"/>
    <property type="match status" value="1"/>
</dbReference>
<comment type="caution">
    <text evidence="7">The sequence shown here is derived from an EMBL/GenBank/DDBJ whole genome shotgun (WGS) entry which is preliminary data.</text>
</comment>
<feature type="transmembrane region" description="Helical" evidence="5">
    <location>
        <begin position="437"/>
        <end position="457"/>
    </location>
</feature>
<keyword evidence="8" id="KW-1185">Reference proteome</keyword>
<evidence type="ECO:0000259" key="6">
    <source>
        <dbReference type="PROSITE" id="PS50850"/>
    </source>
</evidence>
<dbReference type="GO" id="GO:0005886">
    <property type="term" value="C:plasma membrane"/>
    <property type="evidence" value="ECO:0007669"/>
    <property type="project" value="TreeGrafter"/>
</dbReference>
<accession>A0A8K0NMT0</accession>
<feature type="transmembrane region" description="Helical" evidence="5">
    <location>
        <begin position="297"/>
        <end position="318"/>
    </location>
</feature>
<feature type="transmembrane region" description="Helical" evidence="5">
    <location>
        <begin position="345"/>
        <end position="364"/>
    </location>
</feature>
<dbReference type="InterPro" id="IPR005829">
    <property type="entry name" value="Sugar_transporter_CS"/>
</dbReference>
<dbReference type="PROSITE" id="PS00216">
    <property type="entry name" value="SUGAR_TRANSPORT_1"/>
    <property type="match status" value="1"/>
</dbReference>
<feature type="transmembrane region" description="Helical" evidence="5">
    <location>
        <begin position="150"/>
        <end position="170"/>
    </location>
</feature>
<feature type="transmembrane region" description="Helical" evidence="5">
    <location>
        <begin position="60"/>
        <end position="82"/>
    </location>
</feature>
<keyword evidence="4 5" id="KW-0472">Membrane</keyword>
<evidence type="ECO:0000313" key="8">
    <source>
        <dbReference type="Proteomes" id="UP000812966"/>
    </source>
</evidence>
<dbReference type="AlphaFoldDB" id="A0A8K0NMT0"/>
<dbReference type="PANTHER" id="PTHR23502:SF24">
    <property type="entry name" value="TRANSPORTER, PUTATIVE-RELATED"/>
    <property type="match status" value="1"/>
</dbReference>
<gene>
    <name evidence="7" type="ORF">FFLO_06512</name>
</gene>
<dbReference type="InterPro" id="IPR036259">
    <property type="entry name" value="MFS_trans_sf"/>
</dbReference>
<dbReference type="Pfam" id="PF07690">
    <property type="entry name" value="MFS_1"/>
    <property type="match status" value="1"/>
</dbReference>
<feature type="transmembrane region" description="Helical" evidence="5">
    <location>
        <begin position="119"/>
        <end position="138"/>
    </location>
</feature>